<keyword evidence="4 9" id="KW-0812">Transmembrane</keyword>
<comment type="similarity">
    <text evidence="2">Belongs to the SLC41A transporter family.</text>
</comment>
<keyword evidence="8 9" id="KW-0472">Membrane</keyword>
<feature type="transmembrane region" description="Helical" evidence="9">
    <location>
        <begin position="14"/>
        <end position="36"/>
    </location>
</feature>
<evidence type="ECO:0000256" key="8">
    <source>
        <dbReference type="ARBA" id="ARBA00023136"/>
    </source>
</evidence>
<dbReference type="GO" id="GO:0016020">
    <property type="term" value="C:membrane"/>
    <property type="evidence" value="ECO:0007669"/>
    <property type="project" value="UniProtKB-SubCell"/>
</dbReference>
<dbReference type="Gene3D" id="1.10.357.20">
    <property type="entry name" value="SLC41 divalent cation transporters, integral membrane domain"/>
    <property type="match status" value="1"/>
</dbReference>
<dbReference type="RefSeq" id="WP_120101590.1">
    <property type="nucleotide sequence ID" value="NZ_QKNY01000005.1"/>
</dbReference>
<dbReference type="GO" id="GO:0008324">
    <property type="term" value="F:monoatomic cation transmembrane transporter activity"/>
    <property type="evidence" value="ECO:0007669"/>
    <property type="project" value="InterPro"/>
</dbReference>
<comment type="caution">
    <text evidence="11">The sequence shown here is derived from an EMBL/GenBank/DDBJ whole genome shotgun (WGS) entry which is preliminary data.</text>
</comment>
<evidence type="ECO:0000256" key="2">
    <source>
        <dbReference type="ARBA" id="ARBA00009749"/>
    </source>
</evidence>
<organism evidence="11 12">
    <name type="scientific">Halonotius aquaticus</name>
    <dbReference type="NCBI Taxonomy" id="2216978"/>
    <lineage>
        <taxon>Archaea</taxon>
        <taxon>Methanobacteriati</taxon>
        <taxon>Methanobacteriota</taxon>
        <taxon>Stenosarchaea group</taxon>
        <taxon>Halobacteria</taxon>
        <taxon>Halobacteriales</taxon>
        <taxon>Haloferacaceae</taxon>
        <taxon>Halonotius</taxon>
    </lineage>
</organism>
<evidence type="ECO:0000259" key="10">
    <source>
        <dbReference type="Pfam" id="PF01769"/>
    </source>
</evidence>
<reference evidence="11 12" key="1">
    <citation type="submission" date="2018-06" db="EMBL/GenBank/DDBJ databases">
        <title>Halonotius sp. F13-13 a new haloarchaeeon isolated from a solar saltern from Isla Cristina, Huelva, Spain.</title>
        <authorList>
            <person name="Duran-Viseras A."/>
            <person name="Sanchez-Porro C."/>
            <person name="Ventosa A."/>
        </authorList>
    </citation>
    <scope>NUCLEOTIDE SEQUENCE [LARGE SCALE GENOMIC DNA]</scope>
    <source>
        <strain evidence="11 12">F13-13</strain>
    </source>
</reference>
<evidence type="ECO:0000256" key="7">
    <source>
        <dbReference type="ARBA" id="ARBA00023065"/>
    </source>
</evidence>
<evidence type="ECO:0000256" key="3">
    <source>
        <dbReference type="ARBA" id="ARBA00022448"/>
    </source>
</evidence>
<feature type="transmembrane region" description="Helical" evidence="9">
    <location>
        <begin position="172"/>
        <end position="189"/>
    </location>
</feature>
<dbReference type="PANTHER" id="PTHR16228">
    <property type="entry name" value="DIVALENT CATION TRANSPORTER SOLUTE CARRIER FAMILY 41"/>
    <property type="match status" value="1"/>
</dbReference>
<dbReference type="SUPFAM" id="SSF161093">
    <property type="entry name" value="MgtE membrane domain-like"/>
    <property type="match status" value="1"/>
</dbReference>
<keyword evidence="5" id="KW-0460">Magnesium</keyword>
<dbReference type="PANTHER" id="PTHR16228:SF7">
    <property type="entry name" value="SLC41A_MGTE INTEGRAL MEMBRANE DOMAIN-CONTAINING PROTEIN"/>
    <property type="match status" value="1"/>
</dbReference>
<dbReference type="EMBL" id="QKNY01000005">
    <property type="protein sequence ID" value="RJX44183.1"/>
    <property type="molecule type" value="Genomic_DNA"/>
</dbReference>
<evidence type="ECO:0000256" key="9">
    <source>
        <dbReference type="SAM" id="Phobius"/>
    </source>
</evidence>
<name>A0A3A6PR73_9EURY</name>
<keyword evidence="6 9" id="KW-1133">Transmembrane helix</keyword>
<evidence type="ECO:0000256" key="6">
    <source>
        <dbReference type="ARBA" id="ARBA00022989"/>
    </source>
</evidence>
<protein>
    <recommendedName>
        <fullName evidence="10">SLC41A/MgtE integral membrane domain-containing protein</fullName>
    </recommendedName>
</protein>
<feature type="transmembrane region" description="Helical" evidence="9">
    <location>
        <begin position="89"/>
        <end position="112"/>
    </location>
</feature>
<dbReference type="InterPro" id="IPR006667">
    <property type="entry name" value="SLC41_membr_dom"/>
</dbReference>
<gene>
    <name evidence="11" type="ORF">DM826_03670</name>
</gene>
<keyword evidence="7" id="KW-0406">Ion transport</keyword>
<feature type="domain" description="SLC41A/MgtE integral membrane" evidence="10">
    <location>
        <begin position="49"/>
        <end position="180"/>
    </location>
</feature>
<dbReference type="InterPro" id="IPR036739">
    <property type="entry name" value="SLC41_membr_dom_sf"/>
</dbReference>
<evidence type="ECO:0000313" key="12">
    <source>
        <dbReference type="Proteomes" id="UP000276588"/>
    </source>
</evidence>
<proteinExistence type="inferred from homology"/>
<evidence type="ECO:0000256" key="4">
    <source>
        <dbReference type="ARBA" id="ARBA00022692"/>
    </source>
</evidence>
<dbReference type="OrthoDB" id="86118at2157"/>
<sequence>MQPRGVFWSIYREALPVLAIALLGGLCSGLVLSGLLDSVADFPGLLVMVPVFLATRGNVYGSLGGRIATGLHQGLIQPRFEWNDRLVNAIIASGINAIGISIVIGSLSWGVLTLLGREPAPLRVLVGIVLIASLLTAVVMIGGLLTLLFAGYKAGRDPDNLVGPIVTTLGDVFGMAFLFLAVLIVEVLVS</sequence>
<keyword evidence="12" id="KW-1185">Reference proteome</keyword>
<evidence type="ECO:0000256" key="5">
    <source>
        <dbReference type="ARBA" id="ARBA00022842"/>
    </source>
</evidence>
<dbReference type="Proteomes" id="UP000276588">
    <property type="component" value="Unassembled WGS sequence"/>
</dbReference>
<accession>A0A3A6PR73</accession>
<dbReference type="AlphaFoldDB" id="A0A3A6PR73"/>
<evidence type="ECO:0000313" key="11">
    <source>
        <dbReference type="EMBL" id="RJX44183.1"/>
    </source>
</evidence>
<evidence type="ECO:0000256" key="1">
    <source>
        <dbReference type="ARBA" id="ARBA00004141"/>
    </source>
</evidence>
<comment type="subcellular location">
    <subcellularLocation>
        <location evidence="1">Membrane</location>
        <topology evidence="1">Multi-pass membrane protein</topology>
    </subcellularLocation>
</comment>
<feature type="transmembrane region" description="Helical" evidence="9">
    <location>
        <begin position="124"/>
        <end position="152"/>
    </location>
</feature>
<keyword evidence="3" id="KW-0813">Transport</keyword>
<dbReference type="InterPro" id="IPR045349">
    <property type="entry name" value="SLC41A1-3"/>
</dbReference>
<dbReference type="Pfam" id="PF01769">
    <property type="entry name" value="MgtE"/>
    <property type="match status" value="1"/>
</dbReference>